<dbReference type="Pfam" id="PF00005">
    <property type="entry name" value="ABC_tran"/>
    <property type="match status" value="1"/>
</dbReference>
<dbReference type="InterPro" id="IPR017871">
    <property type="entry name" value="ABC_transporter-like_CS"/>
</dbReference>
<dbReference type="SUPFAM" id="SSF52540">
    <property type="entry name" value="P-loop containing nucleoside triphosphate hydrolases"/>
    <property type="match status" value="1"/>
</dbReference>
<keyword evidence="8" id="KW-1185">Reference proteome</keyword>
<name>A0A7C9TM33_9BURK</name>
<dbReference type="SUPFAM" id="SSF50331">
    <property type="entry name" value="MOP-like"/>
    <property type="match status" value="1"/>
</dbReference>
<dbReference type="InterPro" id="IPR003439">
    <property type="entry name" value="ABC_transporter-like_ATP-bd"/>
</dbReference>
<gene>
    <name evidence="7" type="ORF">G3A44_17155</name>
</gene>
<dbReference type="RefSeq" id="WP_163458975.1">
    <property type="nucleotide sequence ID" value="NZ_JAAGOH010000024.1"/>
</dbReference>
<keyword evidence="5" id="KW-0472">Membrane</keyword>
<dbReference type="CDD" id="cd03259">
    <property type="entry name" value="ABC_Carb_Solutes_like"/>
    <property type="match status" value="1"/>
</dbReference>
<comment type="caution">
    <text evidence="7">The sequence shown here is derived from an EMBL/GenBank/DDBJ whole genome shotgun (WGS) entry which is preliminary data.</text>
</comment>
<evidence type="ECO:0000256" key="4">
    <source>
        <dbReference type="ARBA" id="ARBA00022840"/>
    </source>
</evidence>
<dbReference type="GO" id="GO:0016887">
    <property type="term" value="F:ATP hydrolysis activity"/>
    <property type="evidence" value="ECO:0007669"/>
    <property type="project" value="InterPro"/>
</dbReference>
<dbReference type="GO" id="GO:0015408">
    <property type="term" value="F:ABC-type ferric iron transporter activity"/>
    <property type="evidence" value="ECO:0007669"/>
    <property type="project" value="InterPro"/>
</dbReference>
<organism evidence="7 8">
    <name type="scientific">Ideonella livida</name>
    <dbReference type="NCBI Taxonomy" id="2707176"/>
    <lineage>
        <taxon>Bacteria</taxon>
        <taxon>Pseudomonadati</taxon>
        <taxon>Pseudomonadota</taxon>
        <taxon>Betaproteobacteria</taxon>
        <taxon>Burkholderiales</taxon>
        <taxon>Sphaerotilaceae</taxon>
        <taxon>Ideonella</taxon>
    </lineage>
</organism>
<dbReference type="InterPro" id="IPR003593">
    <property type="entry name" value="AAA+_ATPase"/>
</dbReference>
<dbReference type="Gene3D" id="3.40.50.300">
    <property type="entry name" value="P-loop containing nucleotide triphosphate hydrolases"/>
    <property type="match status" value="1"/>
</dbReference>
<reference evidence="7 8" key="1">
    <citation type="submission" date="2020-02" db="EMBL/GenBank/DDBJ databases">
        <title>Ideonella bacterium strain TBM-1.</title>
        <authorList>
            <person name="Chen W.-M."/>
        </authorList>
    </citation>
    <scope>NUCLEOTIDE SEQUENCE [LARGE SCALE GENOMIC DNA]</scope>
    <source>
        <strain evidence="7 8">TBM-1</strain>
    </source>
</reference>
<dbReference type="Pfam" id="PF08402">
    <property type="entry name" value="TOBE_2"/>
    <property type="match status" value="1"/>
</dbReference>
<dbReference type="InterPro" id="IPR027417">
    <property type="entry name" value="P-loop_NTPase"/>
</dbReference>
<evidence type="ECO:0000256" key="3">
    <source>
        <dbReference type="ARBA" id="ARBA00022741"/>
    </source>
</evidence>
<dbReference type="PROSITE" id="PS50893">
    <property type="entry name" value="ABC_TRANSPORTER_2"/>
    <property type="match status" value="1"/>
</dbReference>
<protein>
    <submittedName>
        <fullName evidence="7">ABC transporter ATP-binding protein</fullName>
    </submittedName>
</protein>
<dbReference type="FunFam" id="3.40.50.300:FF:000042">
    <property type="entry name" value="Maltose/maltodextrin ABC transporter, ATP-binding protein"/>
    <property type="match status" value="1"/>
</dbReference>
<dbReference type="PANTHER" id="PTHR43875:SF1">
    <property type="entry name" value="OSMOPROTECTIVE COMPOUNDS UPTAKE ATP-BINDING PROTEIN GGTA"/>
    <property type="match status" value="1"/>
</dbReference>
<sequence length="388" mass="41597">MAALTLEQVSKIYREKGKPDNRAVKSLNMSIHDGEIISLLGSSGCGKTSTLRMVAGFESVSEGSIRLGERVLNDLKPAERNVAMAFEGYALYPPLTVRDNIAFSLLRGKTPAAEVQRRVAHVAALLEITDILDAYPPTLSGGQQQRVSLARALVRQAELYLLDEPMSQLEPQLRAVLRGRIKEYLIEHRMTSVFVTHDQTEAVALSDRIAVMSGGVLQQFASPEDLKERPANLFVAGFIGEPAMNLLPARLHLDGGELRAVVTAHGSTAAALSVHFGPLARLPEAQAMALHEGQAVHLGVRPHKVRLGSTHSAQGTESAAQGQLSFNQWQGDQSHVGVELGGHTLLVVTDGAVDLAEGAPVNLALPLSALHLFDSASEQALVHGADLR</sequence>
<dbReference type="InterPro" id="IPR012340">
    <property type="entry name" value="NA-bd_OB-fold"/>
</dbReference>
<dbReference type="PANTHER" id="PTHR43875">
    <property type="entry name" value="MALTODEXTRIN IMPORT ATP-BINDING PROTEIN MSMX"/>
    <property type="match status" value="1"/>
</dbReference>
<accession>A0A7C9TM33</accession>
<dbReference type="GO" id="GO:0055052">
    <property type="term" value="C:ATP-binding cassette (ABC) transporter complex, substrate-binding subunit-containing"/>
    <property type="evidence" value="ECO:0007669"/>
    <property type="project" value="TreeGrafter"/>
</dbReference>
<dbReference type="InterPro" id="IPR047641">
    <property type="entry name" value="ABC_transpr_MalK/UgpC-like"/>
</dbReference>
<dbReference type="AlphaFoldDB" id="A0A7C9TM33"/>
<feature type="domain" description="ABC transporter" evidence="6">
    <location>
        <begin position="4"/>
        <end position="239"/>
    </location>
</feature>
<dbReference type="InterPro" id="IPR015853">
    <property type="entry name" value="ABC_transpr_FbpC"/>
</dbReference>
<evidence type="ECO:0000313" key="8">
    <source>
        <dbReference type="Proteomes" id="UP000484255"/>
    </source>
</evidence>
<dbReference type="Gene3D" id="2.40.50.140">
    <property type="entry name" value="Nucleic acid-binding proteins"/>
    <property type="match status" value="1"/>
</dbReference>
<dbReference type="InterPro" id="IPR008995">
    <property type="entry name" value="Mo/tungstate-bd_C_term_dom"/>
</dbReference>
<evidence type="ECO:0000256" key="2">
    <source>
        <dbReference type="ARBA" id="ARBA00022475"/>
    </source>
</evidence>
<dbReference type="Proteomes" id="UP000484255">
    <property type="component" value="Unassembled WGS sequence"/>
</dbReference>
<dbReference type="EMBL" id="JAAGOH010000024">
    <property type="protein sequence ID" value="NDY92924.1"/>
    <property type="molecule type" value="Genomic_DNA"/>
</dbReference>
<proteinExistence type="predicted"/>
<evidence type="ECO:0000259" key="6">
    <source>
        <dbReference type="PROSITE" id="PS50893"/>
    </source>
</evidence>
<dbReference type="Gene3D" id="2.40.50.100">
    <property type="match status" value="1"/>
</dbReference>
<dbReference type="InterPro" id="IPR013611">
    <property type="entry name" value="Transp-assoc_OB_typ2"/>
</dbReference>
<keyword evidence="2" id="KW-1003">Cell membrane</keyword>
<keyword evidence="3" id="KW-0547">Nucleotide-binding</keyword>
<keyword evidence="1" id="KW-0813">Transport</keyword>
<evidence type="ECO:0000313" key="7">
    <source>
        <dbReference type="EMBL" id="NDY92924.1"/>
    </source>
</evidence>
<evidence type="ECO:0000256" key="5">
    <source>
        <dbReference type="ARBA" id="ARBA00023136"/>
    </source>
</evidence>
<keyword evidence="4 7" id="KW-0067">ATP-binding</keyword>
<evidence type="ECO:0000256" key="1">
    <source>
        <dbReference type="ARBA" id="ARBA00022448"/>
    </source>
</evidence>
<dbReference type="SMART" id="SM00382">
    <property type="entry name" value="AAA"/>
    <property type="match status" value="1"/>
</dbReference>
<dbReference type="PROSITE" id="PS00211">
    <property type="entry name" value="ABC_TRANSPORTER_1"/>
    <property type="match status" value="1"/>
</dbReference>
<dbReference type="GO" id="GO:0005524">
    <property type="term" value="F:ATP binding"/>
    <property type="evidence" value="ECO:0007669"/>
    <property type="project" value="UniProtKB-KW"/>
</dbReference>